<reference evidence="2 3" key="2">
    <citation type="submission" date="2018-11" db="EMBL/GenBank/DDBJ databases">
        <authorList>
            <consortium name="Pathogen Informatics"/>
        </authorList>
    </citation>
    <scope>NUCLEOTIDE SEQUENCE [LARGE SCALE GENOMIC DNA]</scope>
</reference>
<feature type="region of interest" description="Disordered" evidence="1">
    <location>
        <begin position="106"/>
        <end position="165"/>
    </location>
</feature>
<protein>
    <submittedName>
        <fullName evidence="2 4">Uncharacterized protein</fullName>
    </submittedName>
</protein>
<reference evidence="4" key="1">
    <citation type="submission" date="2017-02" db="UniProtKB">
        <authorList>
            <consortium name="WormBaseParasite"/>
        </authorList>
    </citation>
    <scope>IDENTIFICATION</scope>
</reference>
<dbReference type="AlphaFoldDB" id="A0A0R3WR22"/>
<organism evidence="4">
    <name type="scientific">Hydatigena taeniaeformis</name>
    <name type="common">Feline tapeworm</name>
    <name type="synonym">Taenia taeniaeformis</name>
    <dbReference type="NCBI Taxonomy" id="6205"/>
    <lineage>
        <taxon>Eukaryota</taxon>
        <taxon>Metazoa</taxon>
        <taxon>Spiralia</taxon>
        <taxon>Lophotrochozoa</taxon>
        <taxon>Platyhelminthes</taxon>
        <taxon>Cestoda</taxon>
        <taxon>Eucestoda</taxon>
        <taxon>Cyclophyllidea</taxon>
        <taxon>Taeniidae</taxon>
        <taxon>Hydatigera</taxon>
    </lineage>
</organism>
<dbReference type="STRING" id="6205.A0A0R3WR22"/>
<gene>
    <name evidence="2" type="ORF">TTAC_LOCUS3196</name>
</gene>
<dbReference type="Proteomes" id="UP000274429">
    <property type="component" value="Unassembled WGS sequence"/>
</dbReference>
<feature type="compositionally biased region" description="Polar residues" evidence="1">
    <location>
        <begin position="112"/>
        <end position="125"/>
    </location>
</feature>
<dbReference type="OrthoDB" id="10261904at2759"/>
<proteinExistence type="predicted"/>
<feature type="compositionally biased region" description="Basic residues" evidence="1">
    <location>
        <begin position="151"/>
        <end position="165"/>
    </location>
</feature>
<sequence>MHPLVIPPLLWGHHEERQRLCCLPIGCPVPHSLFSAHLWWATVESLRRKSFKREAFVSVDDMKTPSTAEIALPVGSRHQRTGWASEASAEKKAQIAEVLAATTIPEGDVESDPSSTTRGPMNSLRTMKGIKGKVSRDKSNTGMSLKVTPMRNKKAQKLFGRKKRR</sequence>
<name>A0A0R3WR22_HYDTA</name>
<evidence type="ECO:0000313" key="4">
    <source>
        <dbReference type="WBParaSite" id="TTAC_0000321201-mRNA-1"/>
    </source>
</evidence>
<accession>A0A0R3WR22</accession>
<evidence type="ECO:0000313" key="2">
    <source>
        <dbReference type="EMBL" id="VDM22137.1"/>
    </source>
</evidence>
<evidence type="ECO:0000313" key="3">
    <source>
        <dbReference type="Proteomes" id="UP000274429"/>
    </source>
</evidence>
<keyword evidence="3" id="KW-1185">Reference proteome</keyword>
<dbReference type="WBParaSite" id="TTAC_0000321201-mRNA-1">
    <property type="protein sequence ID" value="TTAC_0000321201-mRNA-1"/>
    <property type="gene ID" value="TTAC_0000321201"/>
</dbReference>
<evidence type="ECO:0000256" key="1">
    <source>
        <dbReference type="SAM" id="MobiDB-lite"/>
    </source>
</evidence>
<dbReference type="EMBL" id="UYWX01002054">
    <property type="protein sequence ID" value="VDM22137.1"/>
    <property type="molecule type" value="Genomic_DNA"/>
</dbReference>